<keyword evidence="3" id="KW-1185">Reference proteome</keyword>
<organism evidence="2 3">
    <name type="scientific">Sphingobacterium alkalisoli</name>
    <dbReference type="NCBI Taxonomy" id="1874115"/>
    <lineage>
        <taxon>Bacteria</taxon>
        <taxon>Pseudomonadati</taxon>
        <taxon>Bacteroidota</taxon>
        <taxon>Sphingobacteriia</taxon>
        <taxon>Sphingobacteriales</taxon>
        <taxon>Sphingobacteriaceae</taxon>
        <taxon>Sphingobacterium</taxon>
    </lineage>
</organism>
<dbReference type="RefSeq" id="WP_136823156.1">
    <property type="nucleotide sequence ID" value="NZ_BMJX01000012.1"/>
</dbReference>
<dbReference type="Proteomes" id="UP000309872">
    <property type="component" value="Unassembled WGS sequence"/>
</dbReference>
<dbReference type="AlphaFoldDB" id="A0A4U0GMS7"/>
<gene>
    <name evidence="2" type="ORF">FAZ19_23150</name>
</gene>
<evidence type="ECO:0000256" key="1">
    <source>
        <dbReference type="SAM" id="MobiDB-lite"/>
    </source>
</evidence>
<evidence type="ECO:0000313" key="3">
    <source>
        <dbReference type="Proteomes" id="UP000309872"/>
    </source>
</evidence>
<dbReference type="EMBL" id="SUKA01000012">
    <property type="protein sequence ID" value="TJY60151.1"/>
    <property type="molecule type" value="Genomic_DNA"/>
</dbReference>
<feature type="compositionally biased region" description="Polar residues" evidence="1">
    <location>
        <begin position="1"/>
        <end position="10"/>
    </location>
</feature>
<name>A0A4U0GMS7_9SPHI</name>
<protein>
    <submittedName>
        <fullName evidence="2">Uncharacterized protein</fullName>
    </submittedName>
</protein>
<feature type="region of interest" description="Disordered" evidence="1">
    <location>
        <begin position="1"/>
        <end position="80"/>
    </location>
</feature>
<evidence type="ECO:0000313" key="2">
    <source>
        <dbReference type="EMBL" id="TJY60151.1"/>
    </source>
</evidence>
<reference evidence="2 3" key="1">
    <citation type="submission" date="2019-04" db="EMBL/GenBank/DDBJ databases">
        <title>Sphingobacterium olei sp. nov., isolated from oil-contaminated soil.</title>
        <authorList>
            <person name="Liu B."/>
        </authorList>
    </citation>
    <scope>NUCLEOTIDE SEQUENCE [LARGE SCALE GENOMIC DNA]</scope>
    <source>
        <strain evidence="2 3">Y3L14</strain>
    </source>
</reference>
<accession>A0A4U0GMS7</accession>
<proteinExistence type="predicted"/>
<sequence length="113" mass="12768">MTNSNATLSARISPLSEEQSRDNTLPDTYQVRPASDRHGFSTASRRLRAPMAIGARSDNDQSAKPEMQNKGGRKEDARQNLVRTKLKKKIRFTYGRYTKKLLLVYGLLTKSIP</sequence>
<comment type="caution">
    <text evidence="2">The sequence shown here is derived from an EMBL/GenBank/DDBJ whole genome shotgun (WGS) entry which is preliminary data.</text>
</comment>